<evidence type="ECO:0000259" key="8">
    <source>
        <dbReference type="Pfam" id="PF02770"/>
    </source>
</evidence>
<feature type="domain" description="Acyl-CoA dehydrogenase/oxidase C-terminal" evidence="7">
    <location>
        <begin position="255"/>
        <end position="404"/>
    </location>
</feature>
<dbReference type="SUPFAM" id="SSF56645">
    <property type="entry name" value="Acyl-CoA dehydrogenase NM domain-like"/>
    <property type="match status" value="1"/>
</dbReference>
<feature type="region of interest" description="Disordered" evidence="6">
    <location>
        <begin position="601"/>
        <end position="659"/>
    </location>
</feature>
<dbReference type="SUPFAM" id="SSF47203">
    <property type="entry name" value="Acyl-CoA dehydrogenase C-terminal domain-like"/>
    <property type="match status" value="1"/>
</dbReference>
<comment type="similarity">
    <text evidence="2 5">Belongs to the acyl-CoA dehydrogenase family.</text>
</comment>
<feature type="domain" description="Acyl-CoA oxidase/dehydrogenase middle" evidence="8">
    <location>
        <begin position="124"/>
        <end position="241"/>
    </location>
</feature>
<keyword evidence="11" id="KW-1185">Reference proteome</keyword>
<evidence type="ECO:0000256" key="1">
    <source>
        <dbReference type="ARBA" id="ARBA00001974"/>
    </source>
</evidence>
<reference evidence="10 11" key="1">
    <citation type="submission" date="2022-10" db="EMBL/GenBank/DDBJ databases">
        <title>Draft genome sequence of Streptomyces sp. YSPA8.</title>
        <authorList>
            <person name="Moriuchi R."/>
            <person name="Dohra H."/>
            <person name="Yamamura H."/>
            <person name="Kodani S."/>
        </authorList>
    </citation>
    <scope>NUCLEOTIDE SEQUENCE [LARGE SCALE GENOMIC DNA]</scope>
    <source>
        <strain evidence="10 11">YSPA8</strain>
    </source>
</reference>
<evidence type="ECO:0000256" key="4">
    <source>
        <dbReference type="ARBA" id="ARBA00022827"/>
    </source>
</evidence>
<dbReference type="PANTHER" id="PTHR43884:SF19">
    <property type="entry name" value="ACYL-COA DEHYDROGENASE FADE4-RELATED"/>
    <property type="match status" value="1"/>
</dbReference>
<feature type="domain" description="Acyl-CoA dehydrogenase/oxidase N-terminal" evidence="9">
    <location>
        <begin position="30"/>
        <end position="117"/>
    </location>
</feature>
<dbReference type="Proteomes" id="UP001291653">
    <property type="component" value="Unassembled WGS sequence"/>
</dbReference>
<evidence type="ECO:0000256" key="6">
    <source>
        <dbReference type="SAM" id="MobiDB-lite"/>
    </source>
</evidence>
<dbReference type="Pfam" id="PF00441">
    <property type="entry name" value="Acyl-CoA_dh_1"/>
    <property type="match status" value="1"/>
</dbReference>
<protein>
    <submittedName>
        <fullName evidence="10">Acyl-CoA dehydrogenase family protein</fullName>
    </submittedName>
</protein>
<evidence type="ECO:0000256" key="5">
    <source>
        <dbReference type="RuleBase" id="RU362125"/>
    </source>
</evidence>
<sequence length="659" mass="69516">MEHRPFSVAQELERLLGDPEDPEAVFSHAHCLELDEREEFPAEICRALESWGLQEYYVPAEYGGRLTDYETVMQVMRVVARRDLTVAIGHGKTYLGGVCVWVAGTEEQARRLAGDIRSGLPVSLALTERAHGSDLLAGDVVGTAADDLDGVNDIDGIDGTEDRAGNGGGWRLSGEKWLINNATRGSLLSVLTRTRPEGGPRGFTVLLVDKRTLTPGEHYRQVPKIPTHGIRGADISGIVFDGAPVPADAAVGAEGAGLETVLKALQLTRTMCASLSLGAADHALRIALDFAERRELYGRRLVDLPQARQVLAGAAADVLAGEALATVAARSVHTLTDELSVAAAATKYLLPTGTEAVIAELTRLLGARAFLKGVHARGMFQKVDRDHRIVGLFDGNTLVNLNSLVNQFRSLARGWQRGTGDTAGAAGAFDLAGGLPALRPERLTLVARRGSGIMATLPESVAALRAEATGRPELKGALGTAERLLAVAGRVHEEMDTYRAVVSDVPPAAFDLARRYCLCLAGAAALGLWAHNRRAARAGRTGGLWQDAVWLWPVLDRLLVRLGEQDGPEPDAYPRLLEQLRAAGAAGELFSLLPLRLSATAPPTGTGTTPGGAVRESTGTGTTTAAPGAVRSGATTAFAHTDTGKPPAGGDRTSEGTSC</sequence>
<evidence type="ECO:0000256" key="3">
    <source>
        <dbReference type="ARBA" id="ARBA00022630"/>
    </source>
</evidence>
<dbReference type="InterPro" id="IPR009100">
    <property type="entry name" value="AcylCoA_DH/oxidase_NM_dom_sf"/>
</dbReference>
<evidence type="ECO:0000259" key="9">
    <source>
        <dbReference type="Pfam" id="PF02771"/>
    </source>
</evidence>
<evidence type="ECO:0000259" key="7">
    <source>
        <dbReference type="Pfam" id="PF00441"/>
    </source>
</evidence>
<organism evidence="10 11">
    <name type="scientific">Streptomyces yaizuensis</name>
    <dbReference type="NCBI Taxonomy" id="2989713"/>
    <lineage>
        <taxon>Bacteria</taxon>
        <taxon>Bacillati</taxon>
        <taxon>Actinomycetota</taxon>
        <taxon>Actinomycetes</taxon>
        <taxon>Kitasatosporales</taxon>
        <taxon>Streptomycetaceae</taxon>
        <taxon>Streptomyces</taxon>
    </lineage>
</organism>
<dbReference type="RefSeq" id="WP_323447650.1">
    <property type="nucleotide sequence ID" value="NZ_BSBI01000005.1"/>
</dbReference>
<dbReference type="Gene3D" id="1.10.540.10">
    <property type="entry name" value="Acyl-CoA dehydrogenase/oxidase, N-terminal domain"/>
    <property type="match status" value="1"/>
</dbReference>
<evidence type="ECO:0000313" key="11">
    <source>
        <dbReference type="Proteomes" id="UP001291653"/>
    </source>
</evidence>
<dbReference type="InterPro" id="IPR009075">
    <property type="entry name" value="AcylCo_DH/oxidase_C"/>
</dbReference>
<dbReference type="InterPro" id="IPR036250">
    <property type="entry name" value="AcylCo_DH-like_C"/>
</dbReference>
<dbReference type="Gene3D" id="2.40.110.10">
    <property type="entry name" value="Butyryl-CoA Dehydrogenase, subunit A, domain 2"/>
    <property type="match status" value="1"/>
</dbReference>
<dbReference type="InterPro" id="IPR013786">
    <property type="entry name" value="AcylCoA_DH/ox_N"/>
</dbReference>
<evidence type="ECO:0000313" key="10">
    <source>
        <dbReference type="EMBL" id="GLF95602.1"/>
    </source>
</evidence>
<dbReference type="InterPro" id="IPR046373">
    <property type="entry name" value="Acyl-CoA_Oxase/DH_mid-dom_sf"/>
</dbReference>
<comment type="caution">
    <text evidence="10">The sequence shown here is derived from an EMBL/GenBank/DDBJ whole genome shotgun (WGS) entry which is preliminary data.</text>
</comment>
<dbReference type="Gene3D" id="1.20.140.10">
    <property type="entry name" value="Butyryl-CoA Dehydrogenase, subunit A, domain 3"/>
    <property type="match status" value="1"/>
</dbReference>
<comment type="cofactor">
    <cofactor evidence="1 5">
        <name>FAD</name>
        <dbReference type="ChEBI" id="CHEBI:57692"/>
    </cofactor>
</comment>
<gene>
    <name evidence="10" type="ORF">SYYSPA8_14915</name>
</gene>
<dbReference type="EMBL" id="BSBI01000005">
    <property type="protein sequence ID" value="GLF95602.1"/>
    <property type="molecule type" value="Genomic_DNA"/>
</dbReference>
<dbReference type="CDD" id="cd00567">
    <property type="entry name" value="ACAD"/>
    <property type="match status" value="1"/>
</dbReference>
<feature type="compositionally biased region" description="Low complexity" evidence="6">
    <location>
        <begin position="601"/>
        <end position="629"/>
    </location>
</feature>
<accession>A0ABQ5NZE3</accession>
<dbReference type="InterPro" id="IPR037069">
    <property type="entry name" value="AcylCoA_DH/ox_N_sf"/>
</dbReference>
<evidence type="ECO:0000256" key="2">
    <source>
        <dbReference type="ARBA" id="ARBA00009347"/>
    </source>
</evidence>
<dbReference type="Pfam" id="PF02771">
    <property type="entry name" value="Acyl-CoA_dh_N"/>
    <property type="match status" value="1"/>
</dbReference>
<keyword evidence="4 5" id="KW-0274">FAD</keyword>
<proteinExistence type="inferred from homology"/>
<dbReference type="Pfam" id="PF02770">
    <property type="entry name" value="Acyl-CoA_dh_M"/>
    <property type="match status" value="1"/>
</dbReference>
<dbReference type="InterPro" id="IPR006091">
    <property type="entry name" value="Acyl-CoA_Oxase/DH_mid-dom"/>
</dbReference>
<dbReference type="PANTHER" id="PTHR43884">
    <property type="entry name" value="ACYL-COA DEHYDROGENASE"/>
    <property type="match status" value="1"/>
</dbReference>
<keyword evidence="5" id="KW-0560">Oxidoreductase</keyword>
<name>A0ABQ5NZE3_9ACTN</name>
<keyword evidence="3 5" id="KW-0285">Flavoprotein</keyword>